<keyword evidence="3" id="KW-0238">DNA-binding</keyword>
<name>A0ABT1VZK2_9PROT</name>
<dbReference type="Pfam" id="PF04545">
    <property type="entry name" value="Sigma70_r4"/>
    <property type="match status" value="1"/>
</dbReference>
<evidence type="ECO:0000259" key="5">
    <source>
        <dbReference type="Pfam" id="PF04198"/>
    </source>
</evidence>
<dbReference type="RefSeq" id="WP_422919892.1">
    <property type="nucleotide sequence ID" value="NZ_JAMZEJ010000005.1"/>
</dbReference>
<evidence type="ECO:0000313" key="7">
    <source>
        <dbReference type="EMBL" id="MCQ8241154.1"/>
    </source>
</evidence>
<protein>
    <submittedName>
        <fullName evidence="7">Sugar-binding transcriptional regulator</fullName>
    </submittedName>
</protein>
<evidence type="ECO:0000256" key="1">
    <source>
        <dbReference type="ARBA" id="ARBA00010466"/>
    </source>
</evidence>
<evidence type="ECO:0000313" key="8">
    <source>
        <dbReference type="Proteomes" id="UP001524547"/>
    </source>
</evidence>
<dbReference type="Proteomes" id="UP001524547">
    <property type="component" value="Unassembled WGS sequence"/>
</dbReference>
<reference evidence="7 8" key="1">
    <citation type="submission" date="2022-06" db="EMBL/GenBank/DDBJ databases">
        <title>Rhizosaccharibacter gen. nov. sp. nov. KSS12, endophytic bacteria isolated from sugarcane.</title>
        <authorList>
            <person name="Pitiwittayakul N."/>
        </authorList>
    </citation>
    <scope>NUCLEOTIDE SEQUENCE [LARGE SCALE GENOMIC DNA]</scope>
    <source>
        <strain evidence="7 8">KSS12</strain>
    </source>
</reference>
<evidence type="ECO:0000256" key="3">
    <source>
        <dbReference type="ARBA" id="ARBA00023125"/>
    </source>
</evidence>
<comment type="caution">
    <text evidence="7">The sequence shown here is derived from an EMBL/GenBank/DDBJ whole genome shotgun (WGS) entry which is preliminary data.</text>
</comment>
<dbReference type="SUPFAM" id="SSF100950">
    <property type="entry name" value="NagB/RpiA/CoA transferase-like"/>
    <property type="match status" value="1"/>
</dbReference>
<dbReference type="InterPro" id="IPR007630">
    <property type="entry name" value="RNA_pol_sigma70_r4"/>
</dbReference>
<feature type="domain" description="RNA polymerase sigma-70 region 4" evidence="6">
    <location>
        <begin position="40"/>
        <end position="72"/>
    </location>
</feature>
<evidence type="ECO:0000259" key="6">
    <source>
        <dbReference type="Pfam" id="PF04545"/>
    </source>
</evidence>
<keyword evidence="4" id="KW-0804">Transcription</keyword>
<proteinExistence type="inferred from homology"/>
<evidence type="ECO:0000256" key="2">
    <source>
        <dbReference type="ARBA" id="ARBA00023015"/>
    </source>
</evidence>
<dbReference type="Gene3D" id="1.10.10.10">
    <property type="entry name" value="Winged helix-like DNA-binding domain superfamily/Winged helix DNA-binding domain"/>
    <property type="match status" value="1"/>
</dbReference>
<comment type="similarity">
    <text evidence="1">Belongs to the SorC transcriptional regulatory family.</text>
</comment>
<sequence length="339" mass="36273">MADIDPLIRREAAERMARLKRTPSSGTADDGSLRLRAAWLYYGHKLTQKEVGDRLGLSRNTVMRLLDEAVKRSDVQIWIGGADGGCLDLAVRLEQALGLDEAIVVPRADAVDAAARSVGLALGTFLSGIVANDMTIGVGWGRTLSASLASFRPPHRQNVRVISLLGGVMQARMENPVDYSWQIASRLGAECFLYPAPLLVDSAETRRVLRERCGLDRLDRLAAALDVAVFSVGELGPGTTSLSRPLISREEHEALAAAGGVCDLMCNMLDADGRSVEHPVNQRVMSVDLSVLAQASHVVIAAGGERRAPAIRAAIRRVGCHTLVTDEGAAQKLLAEAGK</sequence>
<keyword evidence="2" id="KW-0805">Transcription regulation</keyword>
<dbReference type="InterPro" id="IPR051054">
    <property type="entry name" value="SorC_transcr_regulators"/>
</dbReference>
<organism evidence="7 8">
    <name type="scientific">Rhizosaccharibacter radicis</name>
    <dbReference type="NCBI Taxonomy" id="2782605"/>
    <lineage>
        <taxon>Bacteria</taxon>
        <taxon>Pseudomonadati</taxon>
        <taxon>Pseudomonadota</taxon>
        <taxon>Alphaproteobacteria</taxon>
        <taxon>Acetobacterales</taxon>
        <taxon>Acetobacteraceae</taxon>
        <taxon>Rhizosaccharibacter</taxon>
    </lineage>
</organism>
<dbReference type="Gene3D" id="3.40.50.1360">
    <property type="match status" value="1"/>
</dbReference>
<feature type="domain" description="Sugar-binding" evidence="5">
    <location>
        <begin position="85"/>
        <end position="335"/>
    </location>
</feature>
<dbReference type="PANTHER" id="PTHR34294">
    <property type="entry name" value="TRANSCRIPTIONAL REGULATOR-RELATED"/>
    <property type="match status" value="1"/>
</dbReference>
<dbReference type="InterPro" id="IPR036388">
    <property type="entry name" value="WH-like_DNA-bd_sf"/>
</dbReference>
<dbReference type="InterPro" id="IPR007324">
    <property type="entry name" value="Sugar-bd_dom_put"/>
</dbReference>
<keyword evidence="8" id="KW-1185">Reference proteome</keyword>
<gene>
    <name evidence="7" type="ORF">NFI88_09920</name>
</gene>
<dbReference type="EMBL" id="JAMZEJ010000005">
    <property type="protein sequence ID" value="MCQ8241154.1"/>
    <property type="molecule type" value="Genomic_DNA"/>
</dbReference>
<evidence type="ECO:0000256" key="4">
    <source>
        <dbReference type="ARBA" id="ARBA00023163"/>
    </source>
</evidence>
<dbReference type="PANTHER" id="PTHR34294:SF1">
    <property type="entry name" value="TRANSCRIPTIONAL REGULATOR LSRR"/>
    <property type="match status" value="1"/>
</dbReference>
<accession>A0ABT1VZK2</accession>
<dbReference type="Pfam" id="PF04198">
    <property type="entry name" value="Sugar-bind"/>
    <property type="match status" value="1"/>
</dbReference>
<dbReference type="InterPro" id="IPR037171">
    <property type="entry name" value="NagB/RpiA_transferase-like"/>
</dbReference>